<dbReference type="EMBL" id="HG670306">
    <property type="protein sequence ID" value="CDM86325.1"/>
    <property type="molecule type" value="Genomic_DNA"/>
</dbReference>
<evidence type="ECO:0000256" key="1">
    <source>
        <dbReference type="SAM" id="MobiDB-lite"/>
    </source>
</evidence>
<accession>A0A077S7N5</accession>
<feature type="compositionally biased region" description="Basic residues" evidence="1">
    <location>
        <begin position="32"/>
        <end position="50"/>
    </location>
</feature>
<feature type="region of interest" description="Disordered" evidence="1">
    <location>
        <begin position="1"/>
        <end position="53"/>
    </location>
</feature>
<evidence type="ECO:0000313" key="2">
    <source>
        <dbReference type="EMBL" id="CDM86325.1"/>
    </source>
</evidence>
<sequence length="317" mass="33499">MASQRATTAAAWTNEEDMARPPAGGGLVSGARGRRRRSGARASRGQRRSTGRSCCRLDKFGKGDWAQLGHLPGRTPTHKCFIRLNSMNRDRRRSSIHDITTINNAAPQPQHGPVTGGVMGMYGGAPMGHPVAAAVGTPGPGAPALRHAPRLPGPASVGMPCLLGLCSDSCARATRRHACQAHRRTTPALVLVYWVSAFGQEDGLRTGRAPCPSVSLLSSSRQKPSHHLHFRLRCPAAITCWSARALKRGVSVGDFIGRLLLSSSIGTPANTDLAGRSLSCQGRQPSTKIEGASPASVLVSWWFPTSQQRGGGGVLCN</sequence>
<reference evidence="2" key="1">
    <citation type="journal article" date="2014" name="Science">
        <title>Structural and functional partitioning of bread wheat chromosome 3B.</title>
        <authorList>
            <person name="Choulet F."/>
            <person name="Alberti A."/>
            <person name="Theil S."/>
            <person name="Glover N."/>
            <person name="Barbe V."/>
            <person name="Daron J."/>
            <person name="Pingault L."/>
            <person name="Sourdille P."/>
            <person name="Couloux A."/>
            <person name="Paux E."/>
            <person name="Leroy P."/>
            <person name="Mangenot S."/>
            <person name="Guilhot N."/>
            <person name="Le Gouis J."/>
            <person name="Balfourier F."/>
            <person name="Alaux M."/>
            <person name="Jamilloux V."/>
            <person name="Poulain J."/>
            <person name="Durand C."/>
            <person name="Bellec A."/>
            <person name="Gaspin C."/>
            <person name="Safar J."/>
            <person name="Dolezel J."/>
            <person name="Rogers J."/>
            <person name="Vandepoele K."/>
            <person name="Aury J.M."/>
            <person name="Mayer K."/>
            <person name="Berges H."/>
            <person name="Quesneville H."/>
            <person name="Wincker P."/>
            <person name="Feuillet C."/>
        </authorList>
    </citation>
    <scope>NUCLEOTIDE SEQUENCE</scope>
</reference>
<organism evidence="2">
    <name type="scientific">Triticum aestivum</name>
    <name type="common">Wheat</name>
    <dbReference type="NCBI Taxonomy" id="4565"/>
    <lineage>
        <taxon>Eukaryota</taxon>
        <taxon>Viridiplantae</taxon>
        <taxon>Streptophyta</taxon>
        <taxon>Embryophyta</taxon>
        <taxon>Tracheophyta</taxon>
        <taxon>Spermatophyta</taxon>
        <taxon>Magnoliopsida</taxon>
        <taxon>Liliopsida</taxon>
        <taxon>Poales</taxon>
        <taxon>Poaceae</taxon>
        <taxon>BOP clade</taxon>
        <taxon>Pooideae</taxon>
        <taxon>Triticodae</taxon>
        <taxon>Triticeae</taxon>
        <taxon>Triticinae</taxon>
        <taxon>Triticum</taxon>
    </lineage>
</organism>
<dbReference type="AlphaFoldDB" id="A0A077S7N5"/>
<proteinExistence type="predicted"/>
<gene>
    <name evidence="2" type="ORF">TRAES_3BF136800040CFD_c1</name>
</gene>
<dbReference type="HOGENOM" id="CLU_878283_0_0_1"/>
<protein>
    <submittedName>
        <fullName evidence="2">Uncharacterized protein</fullName>
    </submittedName>
</protein>
<feature type="compositionally biased region" description="Polar residues" evidence="1">
    <location>
        <begin position="1"/>
        <end position="11"/>
    </location>
</feature>
<name>A0A077S7N5_WHEAT</name>